<dbReference type="Proteomes" id="UP001266305">
    <property type="component" value="Unassembled WGS sequence"/>
</dbReference>
<gene>
    <name evidence="2" type="ORF">P7K49_018653</name>
</gene>
<name>A0ABQ9V8Q8_SAGOE</name>
<evidence type="ECO:0000313" key="2">
    <source>
        <dbReference type="EMBL" id="KAK2104797.1"/>
    </source>
</evidence>
<accession>A0ABQ9V8Q8</accession>
<protein>
    <recommendedName>
        <fullName evidence="4">Cyclin-dependent kinase 2-interacting protein</fullName>
    </recommendedName>
</protein>
<feature type="coiled-coil region" evidence="1">
    <location>
        <begin position="172"/>
        <end position="203"/>
    </location>
</feature>
<dbReference type="PANTHER" id="PTHR15827">
    <property type="entry name" value="CYCLIN-DEPENDENT KINASE 2-INTERACTING PROTEIN"/>
    <property type="match status" value="1"/>
</dbReference>
<evidence type="ECO:0000256" key="1">
    <source>
        <dbReference type="SAM" id="Coils"/>
    </source>
</evidence>
<organism evidence="2 3">
    <name type="scientific">Saguinus oedipus</name>
    <name type="common">Cotton-top tamarin</name>
    <name type="synonym">Oedipomidas oedipus</name>
    <dbReference type="NCBI Taxonomy" id="9490"/>
    <lineage>
        <taxon>Eukaryota</taxon>
        <taxon>Metazoa</taxon>
        <taxon>Chordata</taxon>
        <taxon>Craniata</taxon>
        <taxon>Vertebrata</taxon>
        <taxon>Euteleostomi</taxon>
        <taxon>Mammalia</taxon>
        <taxon>Eutheria</taxon>
        <taxon>Euarchontoglires</taxon>
        <taxon>Primates</taxon>
        <taxon>Haplorrhini</taxon>
        <taxon>Platyrrhini</taxon>
        <taxon>Cebidae</taxon>
        <taxon>Callitrichinae</taxon>
        <taxon>Saguinus</taxon>
    </lineage>
</organism>
<keyword evidence="1" id="KW-0175">Coiled coil</keyword>
<proteinExistence type="predicted"/>
<dbReference type="EMBL" id="JASSZA010000008">
    <property type="protein sequence ID" value="KAK2104797.1"/>
    <property type="molecule type" value="Genomic_DNA"/>
</dbReference>
<dbReference type="PRINTS" id="PR02040">
    <property type="entry name" value="CDK2IP"/>
</dbReference>
<comment type="caution">
    <text evidence="2">The sequence shown here is derived from an EMBL/GenBank/DDBJ whole genome shotgun (WGS) entry which is preliminary data.</text>
</comment>
<dbReference type="InterPro" id="IPR023250">
    <property type="entry name" value="Cyclin-dep_Kinase_2_interact"/>
</dbReference>
<evidence type="ECO:0008006" key="4">
    <source>
        <dbReference type="Google" id="ProtNLM"/>
    </source>
</evidence>
<keyword evidence="3" id="KW-1185">Reference proteome</keyword>
<evidence type="ECO:0000313" key="3">
    <source>
        <dbReference type="Proteomes" id="UP001266305"/>
    </source>
</evidence>
<sequence length="356" mass="39960">MGQADHESDVILPSESPVGGEKLLDNYRTGDKIYSSINLILCKASYVWKAVGSGCIWEHGCQEAEEGRRFPAERTSAGTSAVLRAASSSFSLETDGGQCVAKTVGIVTPRKPVLSVSARKIKDNAADWHNLILKWETLNDAGFTTANNIANLKISLLNKDKIELESSGPASKENEEKVYVEYNEELEKLCEELRATLDGLTFAPPEHHPEKFHPLSGLITHVPHYFYLSNPYIASSRCFTNTNSLNPLHHAVKVSMSLPLFCATCSSLLEDDWENEPRDLVNSMRRFFEDEVSHKLSEMYRKELLLKRTVAEELAHTGDPDLTLSYLSMWLHQPYVENDNRLHLESMLLETGHRAL</sequence>
<reference evidence="2 3" key="1">
    <citation type="submission" date="2023-05" db="EMBL/GenBank/DDBJ databases">
        <title>B98-5 Cell Line De Novo Hybrid Assembly: An Optical Mapping Approach.</title>
        <authorList>
            <person name="Kananen K."/>
            <person name="Auerbach J.A."/>
            <person name="Kautto E."/>
            <person name="Blachly J.S."/>
        </authorList>
    </citation>
    <scope>NUCLEOTIDE SEQUENCE [LARGE SCALE GENOMIC DNA]</scope>
    <source>
        <strain evidence="2">B95-8</strain>
        <tissue evidence="2">Cell line</tissue>
    </source>
</reference>
<dbReference type="PANTHER" id="PTHR15827:SF2">
    <property type="entry name" value="CYCLIN-DEPENDENT KINASE 2-INTERACTING PROTEIN"/>
    <property type="match status" value="1"/>
</dbReference>